<keyword evidence="1" id="KW-1133">Transmembrane helix</keyword>
<name>G8ZUA7_TORDE</name>
<dbReference type="eggNOG" id="ENOG502RXXA">
    <property type="taxonomic scope" value="Eukaryota"/>
</dbReference>
<dbReference type="HOGENOM" id="CLU_1367193_0_0_1"/>
<dbReference type="RefSeq" id="XP_003681412.1">
    <property type="nucleotide sequence ID" value="XM_003681364.1"/>
</dbReference>
<proteinExistence type="predicted"/>
<sequence>MALISSRLISRLYQFTHISSGFLFVALLIRWLILLPLVGSKFLPGGIHEFLCYLLFYASISELIWLLKFRGLFGTILTRTFVKDLNFLYFILVMHYHDDYEHAPVLKNASYSSFIIGLACTQAYSHWYGLFKRSINQKKGLVWKIDTYLMMPLLYLSEMYLLLLNLRNPSFHTFPLLDKLNKVVLVIFLPVALSLYRYQF</sequence>
<dbReference type="GO" id="GO:0006078">
    <property type="term" value="P:(1-&gt;6)-beta-D-glucan biosynthetic process"/>
    <property type="evidence" value="ECO:0007669"/>
    <property type="project" value="EnsemblFungi"/>
</dbReference>
<dbReference type="GeneID" id="11503568"/>
<reference evidence="2 3" key="1">
    <citation type="journal article" date="2011" name="Proc. Natl. Acad. Sci. U.S.A.">
        <title>Evolutionary erosion of yeast sex chromosomes by mating-type switching accidents.</title>
        <authorList>
            <person name="Gordon J.L."/>
            <person name="Armisen D."/>
            <person name="Proux-Wera E."/>
            <person name="Oheigeartaigh S.S."/>
            <person name="Byrne K.P."/>
            <person name="Wolfe K.H."/>
        </authorList>
    </citation>
    <scope>NUCLEOTIDE SEQUENCE [LARGE SCALE GENOMIC DNA]</scope>
    <source>
        <strain evidence="3">ATCC 10662 / CBS 1146 / NBRC 0425 / NCYC 2629 / NRRL Y-866</strain>
    </source>
</reference>
<gene>
    <name evidence="2" type="primary">TDEL0D06170</name>
    <name evidence="2" type="ORF">TDEL_0D06170</name>
</gene>
<feature type="transmembrane region" description="Helical" evidence="1">
    <location>
        <begin position="109"/>
        <end position="129"/>
    </location>
</feature>
<evidence type="ECO:0000313" key="3">
    <source>
        <dbReference type="Proteomes" id="UP000005627"/>
    </source>
</evidence>
<dbReference type="KEGG" id="tdl:TDEL_0D06170"/>
<evidence type="ECO:0000256" key="1">
    <source>
        <dbReference type="SAM" id="Phobius"/>
    </source>
</evidence>
<accession>G8ZUA7</accession>
<keyword evidence="1" id="KW-0472">Membrane</keyword>
<dbReference type="InParanoid" id="G8ZUA7"/>
<evidence type="ECO:0000313" key="2">
    <source>
        <dbReference type="EMBL" id="CCE92201.1"/>
    </source>
</evidence>
<feature type="transmembrane region" description="Helical" evidence="1">
    <location>
        <begin position="45"/>
        <end position="69"/>
    </location>
</feature>
<dbReference type="FunCoup" id="G8ZUA7">
    <property type="interactions" value="43"/>
</dbReference>
<dbReference type="STRING" id="1076872.G8ZUA7"/>
<evidence type="ECO:0008006" key="4">
    <source>
        <dbReference type="Google" id="ProtNLM"/>
    </source>
</evidence>
<feature type="transmembrane region" description="Helical" evidence="1">
    <location>
        <begin position="141"/>
        <end position="163"/>
    </location>
</feature>
<keyword evidence="3" id="KW-1185">Reference proteome</keyword>
<organism evidence="2 3">
    <name type="scientific">Torulaspora delbrueckii</name>
    <name type="common">Yeast</name>
    <name type="synonym">Candida colliculosa</name>
    <dbReference type="NCBI Taxonomy" id="4950"/>
    <lineage>
        <taxon>Eukaryota</taxon>
        <taxon>Fungi</taxon>
        <taxon>Dikarya</taxon>
        <taxon>Ascomycota</taxon>
        <taxon>Saccharomycotina</taxon>
        <taxon>Saccharomycetes</taxon>
        <taxon>Saccharomycetales</taxon>
        <taxon>Saccharomycetaceae</taxon>
        <taxon>Torulaspora</taxon>
    </lineage>
</organism>
<keyword evidence="1" id="KW-0812">Transmembrane</keyword>
<dbReference type="Proteomes" id="UP000005627">
    <property type="component" value="Chromosome 4"/>
</dbReference>
<dbReference type="GO" id="GO:0051276">
    <property type="term" value="P:chromosome organization"/>
    <property type="evidence" value="ECO:0007669"/>
    <property type="project" value="EnsemblFungi"/>
</dbReference>
<dbReference type="AlphaFoldDB" id="G8ZUA7"/>
<protein>
    <recommendedName>
        <fullName evidence="4">Very-long-chain (3R)-3-hydroxyacyl-CoA dehydratase</fullName>
    </recommendedName>
</protein>
<dbReference type="GO" id="GO:0005789">
    <property type="term" value="C:endoplasmic reticulum membrane"/>
    <property type="evidence" value="ECO:0007669"/>
    <property type="project" value="EnsemblFungi"/>
</dbReference>
<feature type="transmembrane region" description="Helical" evidence="1">
    <location>
        <begin position="183"/>
        <end position="199"/>
    </location>
</feature>
<dbReference type="EMBL" id="HE616745">
    <property type="protein sequence ID" value="CCE92201.1"/>
    <property type="molecule type" value="Genomic_DNA"/>
</dbReference>
<dbReference type="OrthoDB" id="46988at2759"/>
<feature type="transmembrane region" description="Helical" evidence="1">
    <location>
        <begin position="12"/>
        <end position="33"/>
    </location>
</feature>
<feature type="transmembrane region" description="Helical" evidence="1">
    <location>
        <begin position="81"/>
        <end position="97"/>
    </location>
</feature>